<evidence type="ECO:0000256" key="2">
    <source>
        <dbReference type="SAM" id="MobiDB-lite"/>
    </source>
</evidence>
<dbReference type="Pfam" id="PF25087">
    <property type="entry name" value="GMPPB_C"/>
    <property type="match status" value="2"/>
</dbReference>
<accession>A0A2W1BS83</accession>
<dbReference type="InterPro" id="IPR050486">
    <property type="entry name" value="Mannose-1P_guanyltransferase"/>
</dbReference>
<dbReference type="SUPFAM" id="SSF53448">
    <property type="entry name" value="Nucleotide-diphospho-sugar transferases"/>
    <property type="match status" value="2"/>
</dbReference>
<evidence type="ECO:0000256" key="1">
    <source>
        <dbReference type="ARBA" id="ARBA00007274"/>
    </source>
</evidence>
<reference evidence="5 6" key="1">
    <citation type="journal article" date="2017" name="BMC Biol.">
        <title>Genomic innovations, transcriptional plasticity and gene loss underlying the evolution and divergence of two highly polyphagous and invasive Helicoverpa pest species.</title>
        <authorList>
            <person name="Pearce S.L."/>
            <person name="Clarke D.F."/>
            <person name="East P.D."/>
            <person name="Elfekih S."/>
            <person name="Gordon K.H."/>
            <person name="Jermiin L.S."/>
            <person name="McGaughran A."/>
            <person name="Oakeshott J.G."/>
            <person name="Papanikolaou A."/>
            <person name="Perera O.P."/>
            <person name="Rane R.V."/>
            <person name="Richards S."/>
            <person name="Tay W.T."/>
            <person name="Walsh T.K."/>
            <person name="Anderson A."/>
            <person name="Anderson C.J."/>
            <person name="Asgari S."/>
            <person name="Board P.G."/>
            <person name="Bretschneider A."/>
            <person name="Campbell P.M."/>
            <person name="Chertemps T."/>
            <person name="Christeller J.T."/>
            <person name="Coppin C.W."/>
            <person name="Downes S.J."/>
            <person name="Duan G."/>
            <person name="Farnsworth C.A."/>
            <person name="Good R.T."/>
            <person name="Han L.B."/>
            <person name="Han Y.C."/>
            <person name="Hatje K."/>
            <person name="Horne I."/>
            <person name="Huang Y.P."/>
            <person name="Hughes D.S."/>
            <person name="Jacquin-Joly E."/>
            <person name="James W."/>
            <person name="Jhangiani S."/>
            <person name="Kollmar M."/>
            <person name="Kuwar S.S."/>
            <person name="Li S."/>
            <person name="Liu N.Y."/>
            <person name="Maibeche M.T."/>
            <person name="Miller J.R."/>
            <person name="Montagne N."/>
            <person name="Perry T."/>
            <person name="Qu J."/>
            <person name="Song S.V."/>
            <person name="Sutton G.G."/>
            <person name="Vogel H."/>
            <person name="Walenz B.P."/>
            <person name="Xu W."/>
            <person name="Zhang H.J."/>
            <person name="Zou Z."/>
            <person name="Batterham P."/>
            <person name="Edwards O.R."/>
            <person name="Feyereisen R."/>
            <person name="Gibbs R.A."/>
            <person name="Heckel D.G."/>
            <person name="McGrath A."/>
            <person name="Robin C."/>
            <person name="Scherer S.E."/>
            <person name="Worley K.C."/>
            <person name="Wu Y.D."/>
        </authorList>
    </citation>
    <scope>NUCLEOTIDE SEQUENCE [LARGE SCALE GENOMIC DNA]</scope>
    <source>
        <strain evidence="5">Harm_GR_Male_#8</strain>
        <tissue evidence="5">Whole organism</tissue>
    </source>
</reference>
<dbReference type="Gene3D" id="2.160.10.10">
    <property type="entry name" value="Hexapeptide repeat proteins"/>
    <property type="match status" value="1"/>
</dbReference>
<feature type="domain" description="Mannose-1-phosphate guanyltransferase C-terminal" evidence="4">
    <location>
        <begin position="277"/>
        <end position="349"/>
    </location>
</feature>
<dbReference type="Pfam" id="PF00483">
    <property type="entry name" value="NTP_transferase"/>
    <property type="match status" value="1"/>
</dbReference>
<evidence type="ECO:0000313" key="6">
    <source>
        <dbReference type="Proteomes" id="UP000249218"/>
    </source>
</evidence>
<feature type="domain" description="Nucleotidyl transferase" evidence="3">
    <location>
        <begin position="3"/>
        <end position="199"/>
    </location>
</feature>
<evidence type="ECO:0000259" key="3">
    <source>
        <dbReference type="Pfam" id="PF00483"/>
    </source>
</evidence>
<dbReference type="InterPro" id="IPR029044">
    <property type="entry name" value="Nucleotide-diphossugar_trans"/>
</dbReference>
<dbReference type="PANTHER" id="PTHR22572">
    <property type="entry name" value="SUGAR-1-PHOSPHATE GUANYL TRANSFERASE"/>
    <property type="match status" value="1"/>
</dbReference>
<organism evidence="5 6">
    <name type="scientific">Helicoverpa armigera</name>
    <name type="common">Cotton bollworm</name>
    <name type="synonym">Heliothis armigera</name>
    <dbReference type="NCBI Taxonomy" id="29058"/>
    <lineage>
        <taxon>Eukaryota</taxon>
        <taxon>Metazoa</taxon>
        <taxon>Ecdysozoa</taxon>
        <taxon>Arthropoda</taxon>
        <taxon>Hexapoda</taxon>
        <taxon>Insecta</taxon>
        <taxon>Pterygota</taxon>
        <taxon>Neoptera</taxon>
        <taxon>Endopterygota</taxon>
        <taxon>Lepidoptera</taxon>
        <taxon>Glossata</taxon>
        <taxon>Ditrysia</taxon>
        <taxon>Noctuoidea</taxon>
        <taxon>Noctuidae</taxon>
        <taxon>Heliothinae</taxon>
        <taxon>Helicoverpa</taxon>
    </lineage>
</organism>
<evidence type="ECO:0000259" key="4">
    <source>
        <dbReference type="Pfam" id="PF25087"/>
    </source>
</evidence>
<feature type="domain" description="Mannose-1-phosphate guanyltransferase C-terminal" evidence="4">
    <location>
        <begin position="468"/>
        <end position="604"/>
    </location>
</feature>
<dbReference type="CDD" id="cd06428">
    <property type="entry name" value="M1P_guanylylT_A_like_N"/>
    <property type="match status" value="1"/>
</dbReference>
<dbReference type="InterPro" id="IPR011004">
    <property type="entry name" value="Trimer_LpxA-like_sf"/>
</dbReference>
<sequence length="605" mass="66888">MLKAVILIGGPQKGTRFRPLSLDTPKPLFPIAGLPLIQHHIEACAKLEACKEILIIGAYTTNTMAQFVSDMQKEYHVIIRYLQEFTPLGTGGGLYHFRDQVRAGNPSAFFLLNGDVCADFPLKELWHFHEERSNALVTIMGTEATRQQSVHYGCMVRESSTKSVTHYVEKPNSYVSTLINCGVYVCSLQVFHTMADSFQKKQDVFYSGNGQTSPHPGYMSFEQDVLMQLAGTNKLYAMQVTNWWSQVKTAGSAIYANRHYLELHRDRVSKDKPCTILPDVFVHPTAVVDSTAVIGPNVSIGAGVTIKAGVRIKESIVLNNATVHEHALVMYSVEATRQQSVHYGCMVRESSTKSVTHYVEKPNSYVSTLINCGVYVCSLQVFHTMADSFQKKQDVFYSGNGQTSPHPGYMSFEQDVLMQLAGTNKLYAMQVTNWWSQVKTAGSAIYANRHYLELHRDRVSKDKPCTILPDVFVHPTAVVDSTAVIGPNVSIGAGVTIKAGVRIKESIVLNNATVHEHALVMYSVVGQEASVGEWSRVEGTPSDPDPNKPFAKMDNTPLFNSDGRLNPSITILGAGVVVPAETILLNSIVLPHKHLSRSFKHEIIL</sequence>
<feature type="region of interest" description="Disordered" evidence="2">
    <location>
        <begin position="535"/>
        <end position="556"/>
    </location>
</feature>
<dbReference type="SUPFAM" id="SSF51161">
    <property type="entry name" value="Trimeric LpxA-like enzymes"/>
    <property type="match status" value="1"/>
</dbReference>
<dbReference type="Gene3D" id="3.90.550.10">
    <property type="entry name" value="Spore Coat Polysaccharide Biosynthesis Protein SpsA, Chain A"/>
    <property type="match status" value="2"/>
</dbReference>
<dbReference type="Proteomes" id="UP000249218">
    <property type="component" value="Unassembled WGS sequence"/>
</dbReference>
<dbReference type="InterPro" id="IPR056729">
    <property type="entry name" value="GMPPB_C"/>
</dbReference>
<evidence type="ECO:0008006" key="7">
    <source>
        <dbReference type="Google" id="ProtNLM"/>
    </source>
</evidence>
<dbReference type="AlphaFoldDB" id="A0A2W1BS83"/>
<dbReference type="InterPro" id="IPR005835">
    <property type="entry name" value="NTP_transferase_dom"/>
</dbReference>
<evidence type="ECO:0000313" key="5">
    <source>
        <dbReference type="EMBL" id="PZC76504.1"/>
    </source>
</evidence>
<gene>
    <name evidence="5" type="primary">HaOG204469</name>
    <name evidence="5" type="ORF">B5X24_HaOG204469</name>
</gene>
<comment type="similarity">
    <text evidence="1">Belongs to the transferase hexapeptide repeat family.</text>
</comment>
<dbReference type="EMBL" id="KZ149954">
    <property type="protein sequence ID" value="PZC76504.1"/>
    <property type="molecule type" value="Genomic_DNA"/>
</dbReference>
<protein>
    <recommendedName>
        <fullName evidence="7">Nucleotidyl transferase domain-containing protein</fullName>
    </recommendedName>
</protein>
<dbReference type="OrthoDB" id="285674at2759"/>
<keyword evidence="6" id="KW-1185">Reference proteome</keyword>
<name>A0A2W1BS83_HELAM</name>
<proteinExistence type="inferred from homology"/>